<dbReference type="WBParaSite" id="Pan_g4564.t1">
    <property type="protein sequence ID" value="Pan_g4564.t1"/>
    <property type="gene ID" value="Pan_g4564"/>
</dbReference>
<dbReference type="GO" id="GO:0003712">
    <property type="term" value="F:transcription coregulator activity"/>
    <property type="evidence" value="ECO:0007669"/>
    <property type="project" value="TreeGrafter"/>
</dbReference>
<keyword evidence="7" id="KW-1185">Reference proteome</keyword>
<sequence>MFESEESDFHATWDCTACTFANRFEAFVCDICGTRKGTSTRKPRLNPNVVQQQALAQALALSQDKEKRRQQRNSSRVEKNAGGGAGSRPSSAASSHKKSPTREVLSPASTRGSHDNDESAAVVTMHKKDKIRNSLINRDAATEHEVRDDKNVAFTIVNLPSRHIESELKMIKVLREEDEREKRRTAKLAEARKRFEKERAEFVERRKKQREERAKYEQERRNKQMFSPASSSTRPRKTPGRKPKNPAGPSTSASSSKPGPKPRGRPSTGKPIGRPRNNPLPPNGPPPAKKR</sequence>
<dbReference type="InterPro" id="IPR039958">
    <property type="entry name" value="RYBP/YAF2"/>
</dbReference>
<dbReference type="InterPro" id="IPR036443">
    <property type="entry name" value="Znf_RanBP2_sf"/>
</dbReference>
<feature type="region of interest" description="Disordered" evidence="5">
    <location>
        <begin position="61"/>
        <end position="126"/>
    </location>
</feature>
<feature type="compositionally biased region" description="Polar residues" evidence="5">
    <location>
        <begin position="248"/>
        <end position="257"/>
    </location>
</feature>
<evidence type="ECO:0000259" key="6">
    <source>
        <dbReference type="PROSITE" id="PS50199"/>
    </source>
</evidence>
<evidence type="ECO:0000256" key="5">
    <source>
        <dbReference type="SAM" id="MobiDB-lite"/>
    </source>
</evidence>
<dbReference type="GO" id="GO:0008270">
    <property type="term" value="F:zinc ion binding"/>
    <property type="evidence" value="ECO:0007669"/>
    <property type="project" value="UniProtKB-KW"/>
</dbReference>
<dbReference type="Proteomes" id="UP000492821">
    <property type="component" value="Unassembled WGS sequence"/>
</dbReference>
<protein>
    <submittedName>
        <fullName evidence="8">RanBP2-type domain-containing protein</fullName>
    </submittedName>
</protein>
<dbReference type="PROSITE" id="PS01358">
    <property type="entry name" value="ZF_RANBP2_1"/>
    <property type="match status" value="1"/>
</dbReference>
<feature type="compositionally biased region" description="Basic residues" evidence="5">
    <location>
        <begin position="234"/>
        <end position="244"/>
    </location>
</feature>
<evidence type="ECO:0000256" key="3">
    <source>
        <dbReference type="ARBA" id="ARBA00022833"/>
    </source>
</evidence>
<dbReference type="SMART" id="SM00547">
    <property type="entry name" value="ZnF_RBZ"/>
    <property type="match status" value="1"/>
</dbReference>
<evidence type="ECO:0000256" key="4">
    <source>
        <dbReference type="PROSITE-ProRule" id="PRU00322"/>
    </source>
</evidence>
<dbReference type="Gene3D" id="2.30.30.380">
    <property type="entry name" value="Zn-finger domain of Sec23/24"/>
    <property type="match status" value="1"/>
</dbReference>
<evidence type="ECO:0000256" key="2">
    <source>
        <dbReference type="ARBA" id="ARBA00022771"/>
    </source>
</evidence>
<dbReference type="PANTHER" id="PTHR12920:SF4">
    <property type="entry name" value="GEO03726P1"/>
    <property type="match status" value="1"/>
</dbReference>
<dbReference type="InterPro" id="IPR001876">
    <property type="entry name" value="Znf_RanBP2"/>
</dbReference>
<organism evidence="7 8">
    <name type="scientific">Panagrellus redivivus</name>
    <name type="common">Microworm</name>
    <dbReference type="NCBI Taxonomy" id="6233"/>
    <lineage>
        <taxon>Eukaryota</taxon>
        <taxon>Metazoa</taxon>
        <taxon>Ecdysozoa</taxon>
        <taxon>Nematoda</taxon>
        <taxon>Chromadorea</taxon>
        <taxon>Rhabditida</taxon>
        <taxon>Tylenchina</taxon>
        <taxon>Panagrolaimomorpha</taxon>
        <taxon>Panagrolaimoidea</taxon>
        <taxon>Panagrolaimidae</taxon>
        <taxon>Panagrellus</taxon>
    </lineage>
</organism>
<dbReference type="AlphaFoldDB" id="A0A7E4VX05"/>
<evidence type="ECO:0000256" key="1">
    <source>
        <dbReference type="ARBA" id="ARBA00022723"/>
    </source>
</evidence>
<keyword evidence="2 4" id="KW-0863">Zinc-finger</keyword>
<feature type="compositionally biased region" description="Pro residues" evidence="5">
    <location>
        <begin position="278"/>
        <end position="291"/>
    </location>
</feature>
<evidence type="ECO:0000313" key="7">
    <source>
        <dbReference type="Proteomes" id="UP000492821"/>
    </source>
</evidence>
<feature type="compositionally biased region" description="Polar residues" evidence="5">
    <location>
        <begin position="224"/>
        <end position="233"/>
    </location>
</feature>
<reference evidence="8" key="2">
    <citation type="submission" date="2020-10" db="UniProtKB">
        <authorList>
            <consortium name="WormBaseParasite"/>
        </authorList>
    </citation>
    <scope>IDENTIFICATION</scope>
</reference>
<dbReference type="PROSITE" id="PS50199">
    <property type="entry name" value="ZF_RANBP2_2"/>
    <property type="match status" value="1"/>
</dbReference>
<keyword evidence="1" id="KW-0479">Metal-binding</keyword>
<feature type="region of interest" description="Disordered" evidence="5">
    <location>
        <begin position="191"/>
        <end position="291"/>
    </location>
</feature>
<feature type="domain" description="RanBP2-type" evidence="6">
    <location>
        <begin position="6"/>
        <end position="38"/>
    </location>
</feature>
<feature type="compositionally biased region" description="Basic and acidic residues" evidence="5">
    <location>
        <begin position="191"/>
        <end position="222"/>
    </location>
</feature>
<dbReference type="SUPFAM" id="SSF90209">
    <property type="entry name" value="Ran binding protein zinc finger-like"/>
    <property type="match status" value="1"/>
</dbReference>
<reference evidence="7" key="1">
    <citation type="journal article" date="2013" name="Genetics">
        <title>The draft genome and transcriptome of Panagrellus redivivus are shaped by the harsh demands of a free-living lifestyle.</title>
        <authorList>
            <person name="Srinivasan J."/>
            <person name="Dillman A.R."/>
            <person name="Macchietto M.G."/>
            <person name="Heikkinen L."/>
            <person name="Lakso M."/>
            <person name="Fracchia K.M."/>
            <person name="Antoshechkin I."/>
            <person name="Mortazavi A."/>
            <person name="Wong G."/>
            <person name="Sternberg P.W."/>
        </authorList>
    </citation>
    <scope>NUCLEOTIDE SEQUENCE [LARGE SCALE GENOMIC DNA]</scope>
    <source>
        <strain evidence="7">MT8872</strain>
    </source>
</reference>
<keyword evidence="3" id="KW-0862">Zinc</keyword>
<dbReference type="GO" id="GO:0003677">
    <property type="term" value="F:DNA binding"/>
    <property type="evidence" value="ECO:0007669"/>
    <property type="project" value="TreeGrafter"/>
</dbReference>
<dbReference type="GO" id="GO:0045893">
    <property type="term" value="P:positive regulation of DNA-templated transcription"/>
    <property type="evidence" value="ECO:0007669"/>
    <property type="project" value="InterPro"/>
</dbReference>
<proteinExistence type="predicted"/>
<accession>A0A7E4VX05</accession>
<dbReference type="PANTHER" id="PTHR12920">
    <property type="entry name" value="RYBP AND YAF2-RELATED"/>
    <property type="match status" value="1"/>
</dbReference>
<evidence type="ECO:0000313" key="8">
    <source>
        <dbReference type="WBParaSite" id="Pan_g4564.t1"/>
    </source>
</evidence>
<name>A0A7E4VX05_PANRE</name>
<dbReference type="GO" id="GO:0005634">
    <property type="term" value="C:nucleus"/>
    <property type="evidence" value="ECO:0007669"/>
    <property type="project" value="TreeGrafter"/>
</dbReference>